<proteinExistence type="predicted"/>
<evidence type="ECO:0000313" key="2">
    <source>
        <dbReference type="EMBL" id="MUG33010.1"/>
    </source>
</evidence>
<accession>A0A844M2V8</accession>
<dbReference type="OrthoDB" id="6658511at2"/>
<keyword evidence="3" id="KW-1185">Reference proteome</keyword>
<organism evidence="2 3">
    <name type="scientific">Psychrobacter sanguinis</name>
    <dbReference type="NCBI Taxonomy" id="861445"/>
    <lineage>
        <taxon>Bacteria</taxon>
        <taxon>Pseudomonadati</taxon>
        <taxon>Pseudomonadota</taxon>
        <taxon>Gammaproteobacteria</taxon>
        <taxon>Moraxellales</taxon>
        <taxon>Moraxellaceae</taxon>
        <taxon>Psychrobacter</taxon>
    </lineage>
</organism>
<dbReference type="EMBL" id="WFKQ01000009">
    <property type="protein sequence ID" value="MUG33010.1"/>
    <property type="molecule type" value="Genomic_DNA"/>
</dbReference>
<gene>
    <name evidence="2" type="ORF">GB996_09400</name>
</gene>
<dbReference type="AlphaFoldDB" id="A0A844M2V8"/>
<evidence type="ECO:0000256" key="1">
    <source>
        <dbReference type="SAM" id="MobiDB-lite"/>
    </source>
</evidence>
<sequence>MSPLSFYHRLTLASAPQMTGGRLSGLLLLSVCLGLTACQPNEHSSASNTDTQEQHEHSEHSEHDDHQTDHAEHGHDEQAHDEHDEHDHEAAAHHHDHADQPRITFKCQPEGDISVYYHNDDEPKTAHLLLDGLEYDLVEDSNLPAQTYISSLGLDDSHGLVWQVQDKQASLFSVPTALAKAKSITDQAHLEQQNKLYDCQQTGQM</sequence>
<feature type="compositionally biased region" description="Basic and acidic residues" evidence="1">
    <location>
        <begin position="52"/>
        <end position="100"/>
    </location>
</feature>
<comment type="caution">
    <text evidence="2">The sequence shown here is derived from an EMBL/GenBank/DDBJ whole genome shotgun (WGS) entry which is preliminary data.</text>
</comment>
<evidence type="ECO:0000313" key="3">
    <source>
        <dbReference type="Proteomes" id="UP000442109"/>
    </source>
</evidence>
<dbReference type="Proteomes" id="UP000442109">
    <property type="component" value="Unassembled WGS sequence"/>
</dbReference>
<name>A0A844M2V8_9GAMM</name>
<feature type="region of interest" description="Disordered" evidence="1">
    <location>
        <begin position="42"/>
        <end position="101"/>
    </location>
</feature>
<dbReference type="RefSeq" id="WP_155587517.1">
    <property type="nucleotide sequence ID" value="NZ_WFKQ01000009.1"/>
</dbReference>
<reference evidence="2 3" key="1">
    <citation type="journal article" date="2019" name="PLoS ONE">
        <title>Pup mortality in New Zealand sea lions (Phocarctos hookeri) at Enderby Island, Auckland Islands, 2013-18.</title>
        <authorList>
            <person name="Michael S.A."/>
            <person name="Hayman D.T.S."/>
            <person name="Gray R."/>
            <person name="Zhang J."/>
            <person name="Rogers L."/>
            <person name="Roe W.D."/>
        </authorList>
    </citation>
    <scope>NUCLEOTIDE SEQUENCE [LARGE SCALE GENOMIC DNA]</scope>
    <source>
        <strain evidence="2 3">SM868</strain>
    </source>
</reference>
<protein>
    <submittedName>
        <fullName evidence="2">Uncharacterized protein</fullName>
    </submittedName>
</protein>